<dbReference type="Gene3D" id="1.50.10.10">
    <property type="match status" value="1"/>
</dbReference>
<evidence type="ECO:0000313" key="1">
    <source>
        <dbReference type="EMBL" id="KNZ52694.1"/>
    </source>
</evidence>
<sequence length="266" mass="29926">MKFSCSMARLGFGQAKLVTASPQLGHVPSQGWHVPSGAWLLAKQTLGTLNESLPFQHFNHILVASSLLMTGGPPDASKSRGLGRVDFTCLWNLFRFSHVPLSTNIFSPLACSTALIFPAKLHHPEKKTSWPEVRKICDCGCWIIDLGIHLIKSIDVQKKPRLLMAISGSTPTKWGLSSQYISTQMFLKLSPKNTLFAFTGAMADSYYEYLVQLLSCFLPTSIMQHQLLRRTKSQYSKMYKSVIELACAHLMNTYNLEPRKFFYCAW</sequence>
<organism evidence="1 2">
    <name type="scientific">Puccinia sorghi</name>
    <dbReference type="NCBI Taxonomy" id="27349"/>
    <lineage>
        <taxon>Eukaryota</taxon>
        <taxon>Fungi</taxon>
        <taxon>Dikarya</taxon>
        <taxon>Basidiomycota</taxon>
        <taxon>Pucciniomycotina</taxon>
        <taxon>Pucciniomycetes</taxon>
        <taxon>Pucciniales</taxon>
        <taxon>Pucciniaceae</taxon>
        <taxon>Puccinia</taxon>
    </lineage>
</organism>
<dbReference type="EMBL" id="LAVV01008479">
    <property type="protein sequence ID" value="KNZ52694.1"/>
    <property type="molecule type" value="Genomic_DNA"/>
</dbReference>
<dbReference type="InterPro" id="IPR012341">
    <property type="entry name" value="6hp_glycosidase-like_sf"/>
</dbReference>
<proteinExistence type="predicted"/>
<comment type="caution">
    <text evidence="1">The sequence shown here is derived from an EMBL/GenBank/DDBJ whole genome shotgun (WGS) entry which is preliminary data.</text>
</comment>
<dbReference type="Proteomes" id="UP000037035">
    <property type="component" value="Unassembled WGS sequence"/>
</dbReference>
<reference evidence="1 2" key="1">
    <citation type="submission" date="2015-08" db="EMBL/GenBank/DDBJ databases">
        <title>Next Generation Sequencing and Analysis of the Genome of Puccinia sorghi L Schw, the Causal Agent of Maize Common Rust.</title>
        <authorList>
            <person name="Rochi L."/>
            <person name="Burguener G."/>
            <person name="Darino M."/>
            <person name="Turjanski A."/>
            <person name="Kreff E."/>
            <person name="Dieguez M.J."/>
            <person name="Sacco F."/>
        </authorList>
    </citation>
    <scope>NUCLEOTIDE SEQUENCE [LARGE SCALE GENOMIC DNA]</scope>
    <source>
        <strain evidence="1 2">RO10H11247</strain>
    </source>
</reference>
<dbReference type="VEuPathDB" id="FungiDB:VP01_347g4"/>
<keyword evidence="2" id="KW-1185">Reference proteome</keyword>
<dbReference type="GO" id="GO:0005975">
    <property type="term" value="P:carbohydrate metabolic process"/>
    <property type="evidence" value="ECO:0007669"/>
    <property type="project" value="InterPro"/>
</dbReference>
<protein>
    <submittedName>
        <fullName evidence="1">Uncharacterized protein</fullName>
    </submittedName>
</protein>
<dbReference type="STRING" id="27349.A0A0L6UW16"/>
<gene>
    <name evidence="1" type="ORF">VP01_347g4</name>
</gene>
<dbReference type="AlphaFoldDB" id="A0A0L6UW16"/>
<evidence type="ECO:0000313" key="2">
    <source>
        <dbReference type="Proteomes" id="UP000037035"/>
    </source>
</evidence>
<name>A0A0L6UW16_9BASI</name>
<dbReference type="OrthoDB" id="8118055at2759"/>
<accession>A0A0L6UW16</accession>